<accession>A0A6U3TWB8</accession>
<feature type="binding site" evidence="8">
    <location>
        <position position="161"/>
    </location>
    <ligand>
        <name>chlorophyll a</name>
        <dbReference type="ChEBI" id="CHEBI:58416"/>
        <label>1</label>
    </ligand>
</feature>
<evidence type="ECO:0000256" key="1">
    <source>
        <dbReference type="ARBA" id="ARBA00004022"/>
    </source>
</evidence>
<keyword evidence="8" id="KW-0157">Chromophore</keyword>
<dbReference type="EMBL" id="JATAAI010000019">
    <property type="protein sequence ID" value="KAK1739147.1"/>
    <property type="molecule type" value="Genomic_DNA"/>
</dbReference>
<organism evidence="10">
    <name type="scientific">Skeletonema marinoi</name>
    <dbReference type="NCBI Taxonomy" id="267567"/>
    <lineage>
        <taxon>Eukaryota</taxon>
        <taxon>Sar</taxon>
        <taxon>Stramenopiles</taxon>
        <taxon>Ochrophyta</taxon>
        <taxon>Bacillariophyta</taxon>
        <taxon>Coscinodiscophyceae</taxon>
        <taxon>Thalassiosirophycidae</taxon>
        <taxon>Thalassiosirales</taxon>
        <taxon>Skeletonemataceae</taxon>
        <taxon>Skeletonema</taxon>
        <taxon>Skeletonema marinoi-dohrnii complex</taxon>
    </lineage>
</organism>
<keyword evidence="8" id="KW-0148">Chlorophyll</keyword>
<dbReference type="InterPro" id="IPR022796">
    <property type="entry name" value="Chloroa_b-bind"/>
</dbReference>
<dbReference type="GO" id="GO:0030076">
    <property type="term" value="C:light-harvesting complex"/>
    <property type="evidence" value="ECO:0007669"/>
    <property type="project" value="UniProtKB-KW"/>
</dbReference>
<feature type="signal peptide" evidence="9">
    <location>
        <begin position="1"/>
        <end position="15"/>
    </location>
</feature>
<comment type="function">
    <text evidence="1">The light-harvesting complex (LHC) functions as a light receptor, it captures and delivers excitation energy to photosystems with which it is closely associated. Energy is transferred from the carotenoid and chlorophyll C (or B) to chlorophyll A and the photosynthetic reaction centers where it is used to synthesize ATP and reducing power.</text>
</comment>
<keyword evidence="5" id="KW-0602">Photosynthesis</keyword>
<evidence type="ECO:0000256" key="4">
    <source>
        <dbReference type="ARBA" id="ARBA00022528"/>
    </source>
</evidence>
<dbReference type="AlphaFoldDB" id="A0A6U3TWB8"/>
<dbReference type="GO" id="GO:0009507">
    <property type="term" value="C:chloroplast"/>
    <property type="evidence" value="ECO:0007669"/>
    <property type="project" value="UniProtKB-SubCell"/>
</dbReference>
<protein>
    <submittedName>
        <fullName evidence="11">Chlorophyll a-b binding domain-containing protein</fullName>
    </submittedName>
</protein>
<dbReference type="InterPro" id="IPR001344">
    <property type="entry name" value="Chloro_AB-bd_pln"/>
</dbReference>
<keyword evidence="6" id="KW-0934">Plastid</keyword>
<dbReference type="Proteomes" id="UP001224775">
    <property type="component" value="Unassembled WGS sequence"/>
</dbReference>
<proteinExistence type="inferred from homology"/>
<evidence type="ECO:0000313" key="10">
    <source>
        <dbReference type="EMBL" id="CAD9587989.1"/>
    </source>
</evidence>
<feature type="binding site" evidence="8">
    <location>
        <position position="164"/>
    </location>
    <ligand>
        <name>chlorophyll a</name>
        <dbReference type="ChEBI" id="CHEBI:58416"/>
        <label>1</label>
    </ligand>
</feature>
<dbReference type="EMBL" id="HBGZ01008281">
    <property type="protein sequence ID" value="CAD9587989.1"/>
    <property type="molecule type" value="Transcribed_RNA"/>
</dbReference>
<feature type="binding site" evidence="8">
    <location>
        <position position="70"/>
    </location>
    <ligand>
        <name>chlorophyll a</name>
        <dbReference type="ChEBI" id="CHEBI:58416"/>
        <label>1</label>
    </ligand>
</feature>
<dbReference type="GO" id="GO:0009765">
    <property type="term" value="P:photosynthesis, light harvesting"/>
    <property type="evidence" value="ECO:0007669"/>
    <property type="project" value="InterPro"/>
</dbReference>
<gene>
    <name evidence="11" type="ORF">QTG54_010463</name>
    <name evidence="10" type="ORF">SMAR0320_LOCUS5897</name>
</gene>
<dbReference type="Gene3D" id="1.10.3460.10">
    <property type="entry name" value="Chlorophyll a/b binding protein domain"/>
    <property type="match status" value="1"/>
</dbReference>
<feature type="binding site" evidence="8">
    <location>
        <position position="67"/>
    </location>
    <ligand>
        <name>chlorophyll a</name>
        <dbReference type="ChEBI" id="CHEBI:58416"/>
        <label>1</label>
    </ligand>
</feature>
<feature type="binding site" description="axial binding residue" evidence="8">
    <location>
        <position position="128"/>
    </location>
    <ligand>
        <name>chlorophyll b</name>
        <dbReference type="ChEBI" id="CHEBI:61721"/>
        <label>1</label>
    </ligand>
    <ligandPart>
        <name>Mg</name>
        <dbReference type="ChEBI" id="CHEBI:25107"/>
    </ligandPart>
</feature>
<dbReference type="GO" id="GO:0016020">
    <property type="term" value="C:membrane"/>
    <property type="evidence" value="ECO:0007669"/>
    <property type="project" value="InterPro"/>
</dbReference>
<dbReference type="PANTHER" id="PTHR21649">
    <property type="entry name" value="CHLOROPHYLL A/B BINDING PROTEIN"/>
    <property type="match status" value="1"/>
</dbReference>
<evidence type="ECO:0000256" key="3">
    <source>
        <dbReference type="ARBA" id="ARBA00005933"/>
    </source>
</evidence>
<keyword evidence="12" id="KW-1185">Reference proteome</keyword>
<reference evidence="10" key="1">
    <citation type="submission" date="2021-01" db="EMBL/GenBank/DDBJ databases">
        <authorList>
            <person name="Corre E."/>
            <person name="Pelletier E."/>
            <person name="Niang G."/>
            <person name="Scheremetjew M."/>
            <person name="Finn R."/>
            <person name="Kale V."/>
            <person name="Holt S."/>
            <person name="Cochrane G."/>
            <person name="Meng A."/>
            <person name="Brown T."/>
            <person name="Cohen L."/>
        </authorList>
    </citation>
    <scope>NUCLEOTIDE SEQUENCE</scope>
    <source>
        <strain evidence="10">SM1012Den-03</strain>
    </source>
</reference>
<evidence type="ECO:0000256" key="2">
    <source>
        <dbReference type="ARBA" id="ARBA00004229"/>
    </source>
</evidence>
<evidence type="ECO:0000256" key="9">
    <source>
        <dbReference type="SAM" id="SignalP"/>
    </source>
</evidence>
<dbReference type="SUPFAM" id="SSF103511">
    <property type="entry name" value="Chlorophyll a-b binding protein"/>
    <property type="match status" value="1"/>
</dbReference>
<keyword evidence="4" id="KW-0150">Chloroplast</keyword>
<feature type="binding site" evidence="8">
    <location>
        <position position="166"/>
    </location>
    <ligand>
        <name>chlorophyll a</name>
        <dbReference type="ChEBI" id="CHEBI:58416"/>
        <label>1</label>
    </ligand>
</feature>
<comment type="similarity">
    <text evidence="3">Belongs to the fucoxanthin chlorophyll protein family.</text>
</comment>
<comment type="subcellular location">
    <subcellularLocation>
        <location evidence="2">Plastid</location>
        <location evidence="2">Chloroplast</location>
    </subcellularLocation>
</comment>
<feature type="chain" id="PRO_5042404959" evidence="9">
    <location>
        <begin position="16"/>
        <end position="201"/>
    </location>
</feature>
<evidence type="ECO:0000256" key="5">
    <source>
        <dbReference type="ARBA" id="ARBA00022531"/>
    </source>
</evidence>
<dbReference type="GO" id="GO:0016168">
    <property type="term" value="F:chlorophyll binding"/>
    <property type="evidence" value="ECO:0007669"/>
    <property type="project" value="UniProtKB-KW"/>
</dbReference>
<evidence type="ECO:0000256" key="7">
    <source>
        <dbReference type="ARBA" id="ARBA00023243"/>
    </source>
</evidence>
<name>A0A6U3TWB8_9STRA</name>
<dbReference type="Pfam" id="PF00504">
    <property type="entry name" value="Chloroa_b-bind"/>
    <property type="match status" value="1"/>
</dbReference>
<evidence type="ECO:0000313" key="11">
    <source>
        <dbReference type="EMBL" id="KAK1739147.1"/>
    </source>
</evidence>
<sequence length="201" mass="21621">MKTAILTTLVAGAAAFAPAQTGKASTALNAAFDSEIGAASAELGCWDPLGFVTNGDQSRFDRLRSVELKHGRVAMLATWGYATTWSGARFPGCEDQVAGHQAVFSGPEFLVPVLLTAGFLEITWKQKEGSFPGDFSATSFPVGFGPYARNEQDMIDLRTRELNNGRAAQMGILGMMVHEQLDGKPFIFFDKFDIYAPSVGN</sequence>
<feature type="binding site" description="axial binding residue" evidence="8">
    <location>
        <position position="72"/>
    </location>
    <ligand>
        <name>chlorophyll b</name>
        <dbReference type="ChEBI" id="CHEBI:61721"/>
        <label>1</label>
    </ligand>
    <ligandPart>
        <name>Mg</name>
        <dbReference type="ChEBI" id="CHEBI:25107"/>
    </ligandPart>
</feature>
<evidence type="ECO:0000313" key="12">
    <source>
        <dbReference type="Proteomes" id="UP001224775"/>
    </source>
</evidence>
<keyword evidence="7" id="KW-0437">Light-harvesting polypeptide</keyword>
<reference evidence="11" key="2">
    <citation type="submission" date="2023-06" db="EMBL/GenBank/DDBJ databases">
        <title>Survivors Of The Sea: Transcriptome response of Skeletonema marinoi to long-term dormancy.</title>
        <authorList>
            <person name="Pinder M.I.M."/>
            <person name="Kourtchenko O."/>
            <person name="Robertson E.K."/>
            <person name="Larsson T."/>
            <person name="Maumus F."/>
            <person name="Osuna-Cruz C.M."/>
            <person name="Vancaester E."/>
            <person name="Stenow R."/>
            <person name="Vandepoele K."/>
            <person name="Ploug H."/>
            <person name="Bruchert V."/>
            <person name="Godhe A."/>
            <person name="Topel M."/>
        </authorList>
    </citation>
    <scope>NUCLEOTIDE SEQUENCE</scope>
    <source>
        <strain evidence="11">R05AC</strain>
    </source>
</reference>
<keyword evidence="9" id="KW-0732">Signal</keyword>
<evidence type="ECO:0000256" key="8">
    <source>
        <dbReference type="PIRSR" id="PIRSR601344-1"/>
    </source>
</evidence>
<evidence type="ECO:0000256" key="6">
    <source>
        <dbReference type="ARBA" id="ARBA00022640"/>
    </source>
</evidence>
<feature type="binding site" evidence="8">
    <location>
        <position position="46"/>
    </location>
    <ligand>
        <name>chlorophyll a</name>
        <dbReference type="ChEBI" id="CHEBI:58416"/>
        <label>1</label>
    </ligand>
</feature>